<dbReference type="RefSeq" id="WP_025385112.1">
    <property type="nucleotide sequence ID" value="NZ_LCUA01000019.1"/>
</dbReference>
<evidence type="ECO:0000313" key="3">
    <source>
        <dbReference type="Proteomes" id="UP000054858"/>
    </source>
</evidence>
<dbReference type="Gene3D" id="3.90.70.10">
    <property type="entry name" value="Cysteine proteinases"/>
    <property type="match status" value="1"/>
</dbReference>
<reference evidence="2 3" key="1">
    <citation type="submission" date="2015-11" db="EMBL/GenBank/DDBJ databases">
        <title>Genomic analysis of 38 Legionella species identifies large and diverse effector repertoires.</title>
        <authorList>
            <person name="Burstein D."/>
            <person name="Amaro F."/>
            <person name="Zusman T."/>
            <person name="Lifshitz Z."/>
            <person name="Cohen O."/>
            <person name="Gilbert J.A."/>
            <person name="Pupko T."/>
            <person name="Shuman H.A."/>
            <person name="Segal G."/>
        </authorList>
    </citation>
    <scope>NUCLEOTIDE SEQUENCE [LARGE SCALE GENOMIC DNA]</scope>
    <source>
        <strain evidence="2 3">Oak Ridge-10</strain>
    </source>
</reference>
<accession>A0A0W0WY92</accession>
<dbReference type="Proteomes" id="UP000054858">
    <property type="component" value="Unassembled WGS sequence"/>
</dbReference>
<evidence type="ECO:0000313" key="2">
    <source>
        <dbReference type="EMBL" id="KTD37222.1"/>
    </source>
</evidence>
<gene>
    <name evidence="2" type="ORF">Loak_2358</name>
</gene>
<comment type="caution">
    <text evidence="2">The sequence shown here is derived from an EMBL/GenBank/DDBJ whole genome shotgun (WGS) entry which is preliminary data.</text>
</comment>
<organism evidence="2 3">
    <name type="scientific">Legionella oakridgensis</name>
    <dbReference type="NCBI Taxonomy" id="29423"/>
    <lineage>
        <taxon>Bacteria</taxon>
        <taxon>Pseudomonadati</taxon>
        <taxon>Pseudomonadota</taxon>
        <taxon>Gammaproteobacteria</taxon>
        <taxon>Legionellales</taxon>
        <taxon>Legionellaceae</taxon>
        <taxon>Legionella</taxon>
    </lineage>
</organism>
<dbReference type="PATRIC" id="fig|29423.5.peg.2476"/>
<dbReference type="InterPro" id="IPR039564">
    <property type="entry name" value="Peptidase_C39-like"/>
</dbReference>
<dbReference type="AlphaFoldDB" id="A0A0W0WY92"/>
<name>A0A0W0WY92_9GAMM</name>
<protein>
    <recommendedName>
        <fullName evidence="1">Peptidase C39-like domain-containing protein</fullName>
    </recommendedName>
</protein>
<proteinExistence type="predicted"/>
<sequence length="234" mass="26954">MLNLSILTQPDCISCGPTCLQAIYHYFEDKINLEQVIKEVPYLESGGTLAILLGCHALSRGYQADLYSFNLHVLDPTWFKKKSVLIREKLYEQLNHASHQKMHLTTQAYLQFLDLGGRIHFSEMNFDLIRQQVDQNTPLISGLSATYLYQTMRDYTNKEDRVVYDEWLGAPSGHFVVIRGYEANPNTLHIADPYSPHPLSREHYYSISFSHWLHAFLLGIMTYDAELLVIKPAV</sequence>
<dbReference type="EMBL" id="LNYP01000031">
    <property type="protein sequence ID" value="KTD37222.1"/>
    <property type="molecule type" value="Genomic_DNA"/>
</dbReference>
<dbReference type="Pfam" id="PF13529">
    <property type="entry name" value="Peptidase_C39_2"/>
    <property type="match status" value="1"/>
</dbReference>
<feature type="domain" description="Peptidase C39-like" evidence="1">
    <location>
        <begin position="120"/>
        <end position="194"/>
    </location>
</feature>
<evidence type="ECO:0000259" key="1">
    <source>
        <dbReference type="Pfam" id="PF13529"/>
    </source>
</evidence>